<dbReference type="Gene3D" id="3.10.100.10">
    <property type="entry name" value="Mannose-Binding Protein A, subunit A"/>
    <property type="match status" value="1"/>
</dbReference>
<dbReference type="SUPFAM" id="SSF56436">
    <property type="entry name" value="C-type lectin-like"/>
    <property type="match status" value="1"/>
</dbReference>
<dbReference type="CDD" id="cd00037">
    <property type="entry name" value="CLECT"/>
    <property type="match status" value="1"/>
</dbReference>
<organism evidence="3">
    <name type="scientific">Scylla paramamosain</name>
    <name type="common">Mud crab</name>
    <dbReference type="NCBI Taxonomy" id="85552"/>
    <lineage>
        <taxon>Eukaryota</taxon>
        <taxon>Metazoa</taxon>
        <taxon>Ecdysozoa</taxon>
        <taxon>Arthropoda</taxon>
        <taxon>Crustacea</taxon>
        <taxon>Multicrustacea</taxon>
        <taxon>Malacostraca</taxon>
        <taxon>Eumalacostraca</taxon>
        <taxon>Eucarida</taxon>
        <taxon>Decapoda</taxon>
        <taxon>Pleocyemata</taxon>
        <taxon>Brachyura</taxon>
        <taxon>Eubrachyura</taxon>
        <taxon>Portunoidea</taxon>
        <taxon>Portunidae</taxon>
        <taxon>Portuninae</taxon>
        <taxon>Scylla</taxon>
    </lineage>
</organism>
<proteinExistence type="evidence at transcript level"/>
<dbReference type="InterPro" id="IPR016186">
    <property type="entry name" value="C-type_lectin-like/link_sf"/>
</dbReference>
<reference evidence="3" key="1">
    <citation type="submission" date="2010-09" db="EMBL/GenBank/DDBJ databases">
        <title>Isolation and characterization of the C-type lectin like-domain cDNA from the mud crab Scylla paramamosain.</title>
        <authorList>
            <person name="Sun M."/>
            <person name="Jiang K."/>
            <person name="Zhang D."/>
            <person name="Zhang F."/>
            <person name="Qiao Z."/>
            <person name="Ma L."/>
        </authorList>
    </citation>
    <scope>NUCLEOTIDE SEQUENCE</scope>
</reference>
<evidence type="ECO:0000313" key="3">
    <source>
        <dbReference type="EMBL" id="AEO92002.1"/>
    </source>
</evidence>
<dbReference type="PANTHER" id="PTHR22801:SF63">
    <property type="entry name" value="C-TYPE LECTIN DOMAIN-CONTAINING PROTEIN"/>
    <property type="match status" value="1"/>
</dbReference>
<protein>
    <submittedName>
        <fullName evidence="3">C-type lectin 2</fullName>
    </submittedName>
</protein>
<dbReference type="PROSITE" id="PS50041">
    <property type="entry name" value="C_TYPE_LECTIN_2"/>
    <property type="match status" value="1"/>
</dbReference>
<dbReference type="InterPro" id="IPR050801">
    <property type="entry name" value="Ca-Dep_Lectins_ImmuneDev"/>
</dbReference>
<keyword evidence="3" id="KW-0430">Lectin</keyword>
<feature type="chain" id="PRO_5004645947" evidence="1">
    <location>
        <begin position="27"/>
        <end position="176"/>
    </location>
</feature>
<evidence type="ECO:0000256" key="1">
    <source>
        <dbReference type="SAM" id="SignalP"/>
    </source>
</evidence>
<accession>U3KST7</accession>
<dbReference type="InterPro" id="IPR016187">
    <property type="entry name" value="CTDL_fold"/>
</dbReference>
<sequence length="176" mass="19698">MGQQKISTMTGFGLLSFLGTLAMVVATDVNSSNTECHSPFTEVAGRCLHIEVATTGSWHNMRKLCQDLGGDLVNLSDLQFYGDLILYIKSLHLPYVHLWIGATDEATEGIWMWTDGTPVRMGTPYWANYKDNVQMPAGGENQNCAMLDINMHYYFNDYGCSSPDISPICEKYHEKL</sequence>
<feature type="domain" description="C-type lectin" evidence="2">
    <location>
        <begin position="43"/>
        <end position="161"/>
    </location>
</feature>
<dbReference type="SMART" id="SM00034">
    <property type="entry name" value="CLECT"/>
    <property type="match status" value="1"/>
</dbReference>
<dbReference type="PANTHER" id="PTHR22801">
    <property type="entry name" value="LITHOSTATHINE"/>
    <property type="match status" value="1"/>
</dbReference>
<dbReference type="GO" id="GO:0030246">
    <property type="term" value="F:carbohydrate binding"/>
    <property type="evidence" value="ECO:0007669"/>
    <property type="project" value="UniProtKB-KW"/>
</dbReference>
<keyword evidence="1" id="KW-0732">Signal</keyword>
<feature type="signal peptide" evidence="1">
    <location>
        <begin position="1"/>
        <end position="26"/>
    </location>
</feature>
<dbReference type="EMBL" id="HQ325748">
    <property type="protein sequence ID" value="AEO92002.1"/>
    <property type="molecule type" value="mRNA"/>
</dbReference>
<name>U3KST7_SCYPA</name>
<dbReference type="AlphaFoldDB" id="U3KST7"/>
<dbReference type="InterPro" id="IPR001304">
    <property type="entry name" value="C-type_lectin-like"/>
</dbReference>
<evidence type="ECO:0000259" key="2">
    <source>
        <dbReference type="PROSITE" id="PS50041"/>
    </source>
</evidence>
<dbReference type="Pfam" id="PF00059">
    <property type="entry name" value="Lectin_C"/>
    <property type="match status" value="1"/>
</dbReference>